<keyword evidence="1" id="KW-0812">Transmembrane</keyword>
<dbReference type="EMBL" id="AP028947">
    <property type="protein sequence ID" value="BET26182.1"/>
    <property type="molecule type" value="Genomic_DNA"/>
</dbReference>
<protein>
    <submittedName>
        <fullName evidence="2">Uncharacterized protein</fullName>
    </submittedName>
</protein>
<name>A0AA86JKH7_9BURK</name>
<reference evidence="2 3" key="1">
    <citation type="submission" date="2023-10" db="EMBL/GenBank/DDBJ databases">
        <title>Complete Genome Sequence of Limnobacter thiooxidans CS-K2T, Isolated from freshwater lake sediments in Bavaria, Germany.</title>
        <authorList>
            <person name="Naruki M."/>
            <person name="Watanabe A."/>
            <person name="Warashina T."/>
            <person name="Morita T."/>
            <person name="Arakawa K."/>
        </authorList>
    </citation>
    <scope>NUCLEOTIDE SEQUENCE [LARGE SCALE GENOMIC DNA]</scope>
    <source>
        <strain evidence="2 3">CS-K2</strain>
    </source>
</reference>
<evidence type="ECO:0000256" key="1">
    <source>
        <dbReference type="SAM" id="Phobius"/>
    </source>
</evidence>
<dbReference type="Proteomes" id="UP001329151">
    <property type="component" value="Chromosome"/>
</dbReference>
<keyword evidence="1" id="KW-0472">Membrane</keyword>
<evidence type="ECO:0000313" key="3">
    <source>
        <dbReference type="Proteomes" id="UP001329151"/>
    </source>
</evidence>
<evidence type="ECO:0000313" key="2">
    <source>
        <dbReference type="EMBL" id="BET26182.1"/>
    </source>
</evidence>
<sequence>MRISLNAQTHHASFTKESFQAIKHFTRRVDTYLDRNEAGFERMARVRKTMQASPGNCHYIDRKLTTPEQYKSPLMRGLVHVCDCMEEIAESCADISGLAERLVRYMISSGDKNDLALVLASAVGRIVAGQMNLVGMAVHKVAGASLYALSSLLSLATWGLAKTRLGALRSQAEMAELKAEKSRPIRLYEPVANTLLKGKETVLGHLLRKLEQRSGSVMVSAIRQWARHLHRGHSLVCSNDPQRRKGHCSYMWKNLHQYGPVTRALMHFAYFTFQFINKVLVSYDKHLGTAIGERLLAKKTGSILGCRLGLTAGVGLAAGLSIPLSPLLVGISTVAAAVCGVALVALLLAKSNVHLFQDWKGNITAIQGDQVFGKVTPTWP</sequence>
<proteinExistence type="predicted"/>
<keyword evidence="1" id="KW-1133">Transmembrane helix</keyword>
<feature type="transmembrane region" description="Helical" evidence="1">
    <location>
        <begin position="304"/>
        <end position="322"/>
    </location>
</feature>
<accession>A0AA86JKH7</accession>
<dbReference type="AlphaFoldDB" id="A0AA86JKH7"/>
<organism evidence="2 3">
    <name type="scientific">Limnobacter thiooxidans</name>
    <dbReference type="NCBI Taxonomy" id="131080"/>
    <lineage>
        <taxon>Bacteria</taxon>
        <taxon>Pseudomonadati</taxon>
        <taxon>Pseudomonadota</taxon>
        <taxon>Betaproteobacteria</taxon>
        <taxon>Burkholderiales</taxon>
        <taxon>Burkholderiaceae</taxon>
        <taxon>Limnobacter</taxon>
    </lineage>
</organism>
<gene>
    <name evidence="2" type="ORF">RGQ30_16830</name>
</gene>
<feature type="transmembrane region" description="Helical" evidence="1">
    <location>
        <begin position="328"/>
        <end position="349"/>
    </location>
</feature>
<dbReference type="KEGG" id="lto:RGQ30_16830"/>
<keyword evidence="3" id="KW-1185">Reference proteome</keyword>